<evidence type="ECO:0000256" key="2">
    <source>
        <dbReference type="ARBA" id="ARBA00009347"/>
    </source>
</evidence>
<comment type="cofactor">
    <cofactor evidence="1 6">
        <name>FAD</name>
        <dbReference type="ChEBI" id="CHEBI:57692"/>
    </cofactor>
</comment>
<dbReference type="InterPro" id="IPR009075">
    <property type="entry name" value="AcylCo_DH/oxidase_C"/>
</dbReference>
<dbReference type="PANTHER" id="PTHR43292">
    <property type="entry name" value="ACYL-COA DEHYDROGENASE"/>
    <property type="match status" value="1"/>
</dbReference>
<evidence type="ECO:0000256" key="4">
    <source>
        <dbReference type="ARBA" id="ARBA00022827"/>
    </source>
</evidence>
<dbReference type="InterPro" id="IPR013786">
    <property type="entry name" value="AcylCoA_DH/ox_N"/>
</dbReference>
<evidence type="ECO:0000256" key="6">
    <source>
        <dbReference type="RuleBase" id="RU362125"/>
    </source>
</evidence>
<reference evidence="10 11" key="1">
    <citation type="submission" date="2017-11" db="EMBL/GenBank/DDBJ databases">
        <title>Genomic Encyclopedia of Type Strains, Phase III (KMG-III): the genomes of soil and plant-associated and newly described type strains.</title>
        <authorList>
            <person name="Whitman W."/>
        </authorList>
    </citation>
    <scope>NUCLEOTIDE SEQUENCE [LARGE SCALE GENOMIC DNA]</scope>
    <source>
        <strain evidence="10 11">CGMCC 1.12274</strain>
    </source>
</reference>
<organism evidence="10 11">
    <name type="scientific">Novosphingobium kunmingense</name>
    <dbReference type="NCBI Taxonomy" id="1211806"/>
    <lineage>
        <taxon>Bacteria</taxon>
        <taxon>Pseudomonadati</taxon>
        <taxon>Pseudomonadota</taxon>
        <taxon>Alphaproteobacteria</taxon>
        <taxon>Sphingomonadales</taxon>
        <taxon>Sphingomonadaceae</taxon>
        <taxon>Novosphingobium</taxon>
    </lineage>
</organism>
<dbReference type="InterPro" id="IPR046373">
    <property type="entry name" value="Acyl-CoA_Oxase/DH_mid-dom_sf"/>
</dbReference>
<evidence type="ECO:0000313" key="11">
    <source>
        <dbReference type="Proteomes" id="UP000232587"/>
    </source>
</evidence>
<dbReference type="Pfam" id="PF00441">
    <property type="entry name" value="Acyl-CoA_dh_1"/>
    <property type="match status" value="1"/>
</dbReference>
<sequence length="384" mass="41730">MSAIPFPAPPADSEEVLALRAEFRAFLHKQLGGRSPRQRSDNWYGFSRDFSRAMGQAGYLGMTWPKQYGGHERSAFERYVVVEESLAAGAPVGAHWIADRQSGPSILKFGTDEQKETILPGIAAGELAFGIGMSEPDSGSDLAATRTKAVRDGDVYRVTGTKVWTSFAHKADYVILFCRTSGTPADRHQGTSQLLVNLKATPGLTIKPIIDLAGQHHFNEMHFEDAVVPARNLLGQEGDGWNQVMSELAFERSGPERFLSSIELMLQLLDVLKGRTDDAALATIGRLTAQLAVLRRLSRSVAAMLQNKQDAGLQAAIVKDVGAVWEQTLPDFARQLVDAEPDPRSASAYAGVLANIVHNAPSWSLRGGTREILRGIIARGLGTR</sequence>
<evidence type="ECO:0000259" key="7">
    <source>
        <dbReference type="Pfam" id="PF00441"/>
    </source>
</evidence>
<comment type="caution">
    <text evidence="10">The sequence shown here is derived from an EMBL/GenBank/DDBJ whole genome shotgun (WGS) entry which is preliminary data.</text>
</comment>
<dbReference type="Gene3D" id="2.40.110.10">
    <property type="entry name" value="Butyryl-CoA Dehydrogenase, subunit A, domain 2"/>
    <property type="match status" value="1"/>
</dbReference>
<dbReference type="Gene3D" id="1.20.140.10">
    <property type="entry name" value="Butyryl-CoA Dehydrogenase, subunit A, domain 3"/>
    <property type="match status" value="1"/>
</dbReference>
<keyword evidence="3 6" id="KW-0285">Flavoprotein</keyword>
<dbReference type="Pfam" id="PF02770">
    <property type="entry name" value="Acyl-CoA_dh_M"/>
    <property type="match status" value="1"/>
</dbReference>
<dbReference type="SUPFAM" id="SSF56645">
    <property type="entry name" value="Acyl-CoA dehydrogenase NM domain-like"/>
    <property type="match status" value="1"/>
</dbReference>
<dbReference type="InterPro" id="IPR006091">
    <property type="entry name" value="Acyl-CoA_Oxase/DH_mid-dom"/>
</dbReference>
<dbReference type="GO" id="GO:0050660">
    <property type="term" value="F:flavin adenine dinucleotide binding"/>
    <property type="evidence" value="ECO:0007669"/>
    <property type="project" value="InterPro"/>
</dbReference>
<keyword evidence="5 6" id="KW-0560">Oxidoreductase</keyword>
<dbReference type="PANTHER" id="PTHR43292:SF4">
    <property type="entry name" value="ACYL-COA DEHYDROGENASE FADE34"/>
    <property type="match status" value="1"/>
</dbReference>
<protein>
    <submittedName>
        <fullName evidence="10">Alkylation response protein AidB-like acyl-CoA dehydrogenase</fullName>
    </submittedName>
</protein>
<dbReference type="Pfam" id="PF02771">
    <property type="entry name" value="Acyl-CoA_dh_N"/>
    <property type="match status" value="1"/>
</dbReference>
<dbReference type="InterPro" id="IPR009100">
    <property type="entry name" value="AcylCoA_DH/oxidase_NM_dom_sf"/>
</dbReference>
<evidence type="ECO:0000259" key="9">
    <source>
        <dbReference type="Pfam" id="PF02771"/>
    </source>
</evidence>
<dbReference type="OrthoDB" id="9780544at2"/>
<keyword evidence="11" id="KW-1185">Reference proteome</keyword>
<evidence type="ECO:0000256" key="1">
    <source>
        <dbReference type="ARBA" id="ARBA00001974"/>
    </source>
</evidence>
<dbReference type="Gene3D" id="1.10.540.10">
    <property type="entry name" value="Acyl-CoA dehydrogenase/oxidase, N-terminal domain"/>
    <property type="match status" value="1"/>
</dbReference>
<feature type="domain" description="Acyl-CoA dehydrogenase/oxidase C-terminal" evidence="7">
    <location>
        <begin position="238"/>
        <end position="381"/>
    </location>
</feature>
<dbReference type="AlphaFoldDB" id="A0A2N0HKW9"/>
<feature type="domain" description="Acyl-CoA dehydrogenase/oxidase N-terminal" evidence="9">
    <location>
        <begin position="13"/>
        <end position="126"/>
    </location>
</feature>
<dbReference type="GO" id="GO:0005886">
    <property type="term" value="C:plasma membrane"/>
    <property type="evidence" value="ECO:0007669"/>
    <property type="project" value="TreeGrafter"/>
</dbReference>
<accession>A0A2N0HKW9</accession>
<dbReference type="InterPro" id="IPR037069">
    <property type="entry name" value="AcylCoA_DH/ox_N_sf"/>
</dbReference>
<feature type="domain" description="Acyl-CoA oxidase/dehydrogenase middle" evidence="8">
    <location>
        <begin position="131"/>
        <end position="225"/>
    </location>
</feature>
<dbReference type="Proteomes" id="UP000232587">
    <property type="component" value="Unassembled WGS sequence"/>
</dbReference>
<keyword evidence="4 6" id="KW-0274">FAD</keyword>
<evidence type="ECO:0000259" key="8">
    <source>
        <dbReference type="Pfam" id="PF02770"/>
    </source>
</evidence>
<dbReference type="RefSeq" id="WP_100867052.1">
    <property type="nucleotide sequence ID" value="NZ_PHUF01000003.1"/>
</dbReference>
<comment type="similarity">
    <text evidence="2 6">Belongs to the acyl-CoA dehydrogenase family.</text>
</comment>
<dbReference type="PROSITE" id="PS00072">
    <property type="entry name" value="ACYL_COA_DH_1"/>
    <property type="match status" value="1"/>
</dbReference>
<gene>
    <name evidence="10" type="ORF">B0I00_1841</name>
</gene>
<dbReference type="EMBL" id="PHUF01000003">
    <property type="protein sequence ID" value="PKB19604.1"/>
    <property type="molecule type" value="Genomic_DNA"/>
</dbReference>
<evidence type="ECO:0000256" key="5">
    <source>
        <dbReference type="ARBA" id="ARBA00023002"/>
    </source>
</evidence>
<evidence type="ECO:0000313" key="10">
    <source>
        <dbReference type="EMBL" id="PKB19604.1"/>
    </source>
</evidence>
<name>A0A2N0HKW9_9SPHN</name>
<dbReference type="InterPro" id="IPR052161">
    <property type="entry name" value="Mycobact_Acyl-CoA_DH"/>
</dbReference>
<evidence type="ECO:0000256" key="3">
    <source>
        <dbReference type="ARBA" id="ARBA00022630"/>
    </source>
</evidence>
<dbReference type="GO" id="GO:0003995">
    <property type="term" value="F:acyl-CoA dehydrogenase activity"/>
    <property type="evidence" value="ECO:0007669"/>
    <property type="project" value="InterPro"/>
</dbReference>
<proteinExistence type="inferred from homology"/>
<dbReference type="InterPro" id="IPR006089">
    <property type="entry name" value="Acyl-CoA_DH_CS"/>
</dbReference>
<dbReference type="SUPFAM" id="SSF47203">
    <property type="entry name" value="Acyl-CoA dehydrogenase C-terminal domain-like"/>
    <property type="match status" value="1"/>
</dbReference>
<dbReference type="InterPro" id="IPR036250">
    <property type="entry name" value="AcylCo_DH-like_C"/>
</dbReference>